<dbReference type="InterPro" id="IPR013029">
    <property type="entry name" value="YchF_C"/>
</dbReference>
<dbReference type="PANTHER" id="PTHR23305">
    <property type="entry name" value="OBG GTPASE FAMILY"/>
    <property type="match status" value="1"/>
</dbReference>
<dbReference type="FunFam" id="3.10.20.30:FF:000001">
    <property type="entry name" value="Ribosome-binding ATPase YchF"/>
    <property type="match status" value="1"/>
</dbReference>
<keyword evidence="4" id="KW-0175">Coiled coil</keyword>
<dbReference type="Gene3D" id="1.10.150.300">
    <property type="entry name" value="TGS-like domain"/>
    <property type="match status" value="1"/>
</dbReference>
<dbReference type="GO" id="GO:0005524">
    <property type="term" value="F:ATP binding"/>
    <property type="evidence" value="ECO:0007669"/>
    <property type="project" value="UniProtKB-KW"/>
</dbReference>
<dbReference type="Gene3D" id="3.40.50.300">
    <property type="entry name" value="P-loop containing nucleotide triphosphate hydrolases"/>
    <property type="match status" value="1"/>
</dbReference>
<gene>
    <name evidence="7" type="primary">ychF</name>
    <name evidence="7" type="ORF">ENK44_03100</name>
</gene>
<organism evidence="7">
    <name type="scientific">Caldithrix abyssi</name>
    <dbReference type="NCBI Taxonomy" id="187145"/>
    <lineage>
        <taxon>Bacteria</taxon>
        <taxon>Pseudomonadati</taxon>
        <taxon>Calditrichota</taxon>
        <taxon>Calditrichia</taxon>
        <taxon>Calditrichales</taxon>
        <taxon>Calditrichaceae</taxon>
        <taxon>Caldithrix</taxon>
    </lineage>
</organism>
<comment type="caution">
    <text evidence="7">The sequence shown here is derived from an EMBL/GenBank/DDBJ whole genome shotgun (WGS) entry which is preliminary data.</text>
</comment>
<dbReference type="CDD" id="cd04867">
    <property type="entry name" value="TGS_YchF_OLA1"/>
    <property type="match status" value="1"/>
</dbReference>
<dbReference type="PRINTS" id="PR00326">
    <property type="entry name" value="GTP1OBG"/>
</dbReference>
<dbReference type="AlphaFoldDB" id="A0A7V4UCD8"/>
<evidence type="ECO:0000313" key="7">
    <source>
        <dbReference type="EMBL" id="HGY54667.1"/>
    </source>
</evidence>
<dbReference type="PIRSF" id="PIRSF006641">
    <property type="entry name" value="CHP00092"/>
    <property type="match status" value="1"/>
</dbReference>
<dbReference type="InterPro" id="IPR004396">
    <property type="entry name" value="ATPase_YchF/OLA1"/>
</dbReference>
<accession>A0A7V4UCD8</accession>
<dbReference type="InterPro" id="IPR006073">
    <property type="entry name" value="GTP-bd"/>
</dbReference>
<dbReference type="NCBIfam" id="TIGR00092">
    <property type="entry name" value="redox-regulated ATPase YchF"/>
    <property type="match status" value="1"/>
</dbReference>
<dbReference type="FunFam" id="1.10.150.300:FF:000001">
    <property type="entry name" value="Ribosome-binding ATPase YchF"/>
    <property type="match status" value="1"/>
</dbReference>
<evidence type="ECO:0000256" key="1">
    <source>
        <dbReference type="ARBA" id="ARBA00022723"/>
    </source>
</evidence>
<evidence type="ECO:0000259" key="5">
    <source>
        <dbReference type="Pfam" id="PF01926"/>
    </source>
</evidence>
<keyword evidence="1" id="KW-0479">Metal-binding</keyword>
<dbReference type="Pfam" id="PF06071">
    <property type="entry name" value="YchF-GTPase_C"/>
    <property type="match status" value="1"/>
</dbReference>
<reference evidence="7" key="1">
    <citation type="journal article" date="2020" name="mSystems">
        <title>Genome- and Community-Level Interaction Insights into Carbon Utilization and Element Cycling Functions of Hydrothermarchaeota in Hydrothermal Sediment.</title>
        <authorList>
            <person name="Zhou Z."/>
            <person name="Liu Y."/>
            <person name="Xu W."/>
            <person name="Pan J."/>
            <person name="Luo Z.H."/>
            <person name="Li M."/>
        </authorList>
    </citation>
    <scope>NUCLEOTIDE SEQUENCE [LARGE SCALE GENOMIC DNA]</scope>
    <source>
        <strain evidence="7">HyVt-577</strain>
    </source>
</reference>
<dbReference type="Gene3D" id="3.10.20.30">
    <property type="match status" value="1"/>
</dbReference>
<feature type="coiled-coil region" evidence="4">
    <location>
        <begin position="132"/>
        <end position="171"/>
    </location>
</feature>
<evidence type="ECO:0000259" key="6">
    <source>
        <dbReference type="Pfam" id="PF06071"/>
    </source>
</evidence>
<keyword evidence="2" id="KW-0547">Nucleotide-binding</keyword>
<dbReference type="GO" id="GO:0005737">
    <property type="term" value="C:cytoplasm"/>
    <property type="evidence" value="ECO:0007669"/>
    <property type="project" value="TreeGrafter"/>
</dbReference>
<dbReference type="InterPro" id="IPR023192">
    <property type="entry name" value="TGS-like_dom_sf"/>
</dbReference>
<dbReference type="Pfam" id="PF01926">
    <property type="entry name" value="MMR_HSR1"/>
    <property type="match status" value="1"/>
</dbReference>
<evidence type="ECO:0000256" key="4">
    <source>
        <dbReference type="SAM" id="Coils"/>
    </source>
</evidence>
<dbReference type="Proteomes" id="UP000885779">
    <property type="component" value="Unassembled WGS sequence"/>
</dbReference>
<feature type="domain" description="G" evidence="5">
    <location>
        <begin position="2"/>
        <end position="103"/>
    </location>
</feature>
<keyword evidence="3" id="KW-0067">ATP-binding</keyword>
<dbReference type="GO" id="GO:0005525">
    <property type="term" value="F:GTP binding"/>
    <property type="evidence" value="ECO:0007669"/>
    <property type="project" value="InterPro"/>
</dbReference>
<dbReference type="GO" id="GO:0016887">
    <property type="term" value="F:ATP hydrolysis activity"/>
    <property type="evidence" value="ECO:0007669"/>
    <property type="project" value="InterPro"/>
</dbReference>
<evidence type="ECO:0000256" key="2">
    <source>
        <dbReference type="ARBA" id="ARBA00022741"/>
    </source>
</evidence>
<dbReference type="PANTHER" id="PTHR23305:SF18">
    <property type="entry name" value="OBG-TYPE G DOMAIN-CONTAINING PROTEIN"/>
    <property type="match status" value="1"/>
</dbReference>
<dbReference type="InterPro" id="IPR012676">
    <property type="entry name" value="TGS-like"/>
</dbReference>
<sequence>MQIGIVGLPYAGKSTIFSTLLKHKSADSAGGRQTAERGIVKVPDERLDKLTALFNPKKTVHATIEYVKVAGLEGESAAQGLPAQFLTNLKNTDALMVVVRNFENEFYPHPLDRIDPAADIAFINGEFLLSDLMIVEKRVEKLEKLVMKTKDEKEKRELDLLKRFKDQLEAEKALRELDLSDNEAALIKGYQFITLKPILFVINIGEDRIAEAAGIEKSLEEAVPPGCAITSLSAEIEKEISELGEEDARIFMDDLGIKEPALHKLIRSSYELLGLISFFTVGEDECRSWTIRRGTNAQKAAGVIHSDMEKGFIRAETVHYDDLMAVGSWNACKEKGLLRLEGKEYIVKDGDILSIRFNV</sequence>
<dbReference type="SUPFAM" id="SSF52540">
    <property type="entry name" value="P-loop containing nucleoside triphosphate hydrolases"/>
    <property type="match status" value="1"/>
</dbReference>
<proteinExistence type="predicted"/>
<protein>
    <submittedName>
        <fullName evidence="7">Redox-regulated ATPase YchF</fullName>
    </submittedName>
</protein>
<evidence type="ECO:0000256" key="3">
    <source>
        <dbReference type="ARBA" id="ARBA00022840"/>
    </source>
</evidence>
<dbReference type="SUPFAM" id="SSF81271">
    <property type="entry name" value="TGS-like"/>
    <property type="match status" value="1"/>
</dbReference>
<feature type="domain" description="YchF C-terminal" evidence="6">
    <location>
        <begin position="275"/>
        <end position="358"/>
    </location>
</feature>
<name>A0A7V4UCD8_CALAY</name>
<dbReference type="InterPro" id="IPR027417">
    <property type="entry name" value="P-loop_NTPase"/>
</dbReference>
<dbReference type="InterPro" id="IPR012675">
    <property type="entry name" value="Beta-grasp_dom_sf"/>
</dbReference>
<dbReference type="GO" id="GO:0046872">
    <property type="term" value="F:metal ion binding"/>
    <property type="evidence" value="ECO:0007669"/>
    <property type="project" value="UniProtKB-KW"/>
</dbReference>
<dbReference type="EMBL" id="DRQG01000024">
    <property type="protein sequence ID" value="HGY54667.1"/>
    <property type="molecule type" value="Genomic_DNA"/>
</dbReference>